<evidence type="ECO:0000313" key="6">
    <source>
        <dbReference type="EnsemblMetazoa" id="HelroP84578"/>
    </source>
</evidence>
<dbReference type="RefSeq" id="XP_009023339.1">
    <property type="nucleotide sequence ID" value="XM_009025091.1"/>
</dbReference>
<dbReference type="CTD" id="20216352"/>
<keyword evidence="3" id="KW-1133">Transmembrane helix</keyword>
<dbReference type="InterPro" id="IPR006652">
    <property type="entry name" value="Kelch_1"/>
</dbReference>
<dbReference type="HOGENOM" id="CLU_004253_14_2_1"/>
<dbReference type="InterPro" id="IPR011333">
    <property type="entry name" value="SKP1/BTB/POZ_sf"/>
</dbReference>
<dbReference type="Pfam" id="PF00651">
    <property type="entry name" value="BTB"/>
    <property type="match status" value="1"/>
</dbReference>
<dbReference type="PIRSF" id="PIRSF037037">
    <property type="entry name" value="Kelch-like_protein_gigaxonin"/>
    <property type="match status" value="1"/>
</dbReference>
<evidence type="ECO:0000313" key="5">
    <source>
        <dbReference type="EMBL" id="ESN98498.1"/>
    </source>
</evidence>
<keyword evidence="7" id="KW-1185">Reference proteome</keyword>
<keyword evidence="3" id="KW-0472">Membrane</keyword>
<dbReference type="Pfam" id="PF01344">
    <property type="entry name" value="Kelch_1"/>
    <property type="match status" value="1"/>
</dbReference>
<sequence length="596" mass="66315">MTTTSAVTGAGQGRSYNSASHGCSVVEGFQRLWQDSSMCDTQLIVQGQTFHVHRCYLAACSQYFYSMFTKDFAEKMQAQVELKAVSALGLRALLEYSYTGSIVINDANLQDVLEAADHLQFNEVLTFCARHLRDELTVDNCLHFLRLAETYGLQECKRDTKAFILDNFVPVSKNEDFKQITAELLCELLADDRLRAPSEMDVFKVVCLWLEGPGMALSLYFQVLSLIRYGLMSAEQVESIYSHPVLRGDACRDVLQAGLSYHMKLFSQPVTSAPHVCKMRAYKDCLVVMGAGYLDNTLCTNMMAAPIKGGQLGPFVSLAPTKDRRYFAAVAVVNDFVYVVGGQTAMAGDGSHATNNAFRYNPRDGKWLQISSMSVPRTHFSLIALPNCLVAVGGKHNRVALNTAEKYDFANNEWTPIPSLQHTLFSHAGCAHGSKVYISGGCPGEDFTDDVWCFDLERPSWQQRSSLNQSRGYHVMVSHASKLYVCAGNTNAGDRHDVTMTECYDIEVDDWTILSSSAQGQSEAPAVKCDGKVFILGGYSWDAHSFQENAQSYNIETDSWELLKNKLPEPMTGLPSIINLLFFSYYYLIIIILSIH</sequence>
<dbReference type="InterPro" id="IPR011705">
    <property type="entry name" value="BACK"/>
</dbReference>
<dbReference type="SUPFAM" id="SSF54695">
    <property type="entry name" value="POZ domain"/>
    <property type="match status" value="1"/>
</dbReference>
<dbReference type="FunCoup" id="T1G5K5">
    <property type="interactions" value="291"/>
</dbReference>
<dbReference type="InParanoid" id="T1G5K5"/>
<dbReference type="Proteomes" id="UP000015101">
    <property type="component" value="Unassembled WGS sequence"/>
</dbReference>
<dbReference type="InterPro" id="IPR017096">
    <property type="entry name" value="BTB-kelch_protein"/>
</dbReference>
<organism evidence="6 7">
    <name type="scientific">Helobdella robusta</name>
    <name type="common">Californian leech</name>
    <dbReference type="NCBI Taxonomy" id="6412"/>
    <lineage>
        <taxon>Eukaryota</taxon>
        <taxon>Metazoa</taxon>
        <taxon>Spiralia</taxon>
        <taxon>Lophotrochozoa</taxon>
        <taxon>Annelida</taxon>
        <taxon>Clitellata</taxon>
        <taxon>Hirudinea</taxon>
        <taxon>Rhynchobdellida</taxon>
        <taxon>Glossiphoniidae</taxon>
        <taxon>Helobdella</taxon>
    </lineage>
</organism>
<protein>
    <recommendedName>
        <fullName evidence="4">BTB domain-containing protein</fullName>
    </recommendedName>
</protein>
<dbReference type="SMART" id="SM00875">
    <property type="entry name" value="BACK"/>
    <property type="match status" value="1"/>
</dbReference>
<feature type="domain" description="BTB" evidence="4">
    <location>
        <begin position="39"/>
        <end position="106"/>
    </location>
</feature>
<keyword evidence="3" id="KW-0812">Transmembrane</keyword>
<dbReference type="PROSITE" id="PS50097">
    <property type="entry name" value="BTB"/>
    <property type="match status" value="1"/>
</dbReference>
<evidence type="ECO:0000259" key="4">
    <source>
        <dbReference type="PROSITE" id="PS50097"/>
    </source>
</evidence>
<name>T1G5K5_HELRO</name>
<dbReference type="Gene3D" id="1.25.40.420">
    <property type="match status" value="1"/>
</dbReference>
<dbReference type="PANTHER" id="PTHR45632:SF3">
    <property type="entry name" value="KELCH-LIKE PROTEIN 32"/>
    <property type="match status" value="1"/>
</dbReference>
<feature type="transmembrane region" description="Helical" evidence="3">
    <location>
        <begin position="573"/>
        <end position="595"/>
    </location>
</feature>
<reference evidence="7" key="1">
    <citation type="submission" date="2012-12" db="EMBL/GenBank/DDBJ databases">
        <authorList>
            <person name="Hellsten U."/>
            <person name="Grimwood J."/>
            <person name="Chapman J.A."/>
            <person name="Shapiro H."/>
            <person name="Aerts A."/>
            <person name="Otillar R.P."/>
            <person name="Terry A.Y."/>
            <person name="Boore J.L."/>
            <person name="Simakov O."/>
            <person name="Marletaz F."/>
            <person name="Cho S.-J."/>
            <person name="Edsinger-Gonzales E."/>
            <person name="Havlak P."/>
            <person name="Kuo D.-H."/>
            <person name="Larsson T."/>
            <person name="Lv J."/>
            <person name="Arendt D."/>
            <person name="Savage R."/>
            <person name="Osoegawa K."/>
            <person name="de Jong P."/>
            <person name="Lindberg D.R."/>
            <person name="Seaver E.C."/>
            <person name="Weisblat D.A."/>
            <person name="Putnam N.H."/>
            <person name="Grigoriev I.V."/>
            <person name="Rokhsar D.S."/>
        </authorList>
    </citation>
    <scope>NUCLEOTIDE SEQUENCE</scope>
</reference>
<dbReference type="SMART" id="SM00225">
    <property type="entry name" value="BTB"/>
    <property type="match status" value="1"/>
</dbReference>
<gene>
    <name evidence="6" type="primary">20216352</name>
    <name evidence="5" type="ORF">HELRODRAFT_84578</name>
</gene>
<reference evidence="5 7" key="2">
    <citation type="journal article" date="2013" name="Nature">
        <title>Insights into bilaterian evolution from three spiralian genomes.</title>
        <authorList>
            <person name="Simakov O."/>
            <person name="Marletaz F."/>
            <person name="Cho S.J."/>
            <person name="Edsinger-Gonzales E."/>
            <person name="Havlak P."/>
            <person name="Hellsten U."/>
            <person name="Kuo D.H."/>
            <person name="Larsson T."/>
            <person name="Lv J."/>
            <person name="Arendt D."/>
            <person name="Savage R."/>
            <person name="Osoegawa K."/>
            <person name="de Jong P."/>
            <person name="Grimwood J."/>
            <person name="Chapman J.A."/>
            <person name="Shapiro H."/>
            <person name="Aerts A."/>
            <person name="Otillar R.P."/>
            <person name="Terry A.Y."/>
            <person name="Boore J.L."/>
            <person name="Grigoriev I.V."/>
            <person name="Lindberg D.R."/>
            <person name="Seaver E.C."/>
            <person name="Weisblat D.A."/>
            <person name="Putnam N.H."/>
            <person name="Rokhsar D.S."/>
        </authorList>
    </citation>
    <scope>NUCLEOTIDE SEQUENCE</scope>
</reference>
<dbReference type="Gene3D" id="3.30.710.10">
    <property type="entry name" value="Potassium Channel Kv1.1, Chain A"/>
    <property type="match status" value="1"/>
</dbReference>
<proteinExistence type="predicted"/>
<dbReference type="EnsemblMetazoa" id="HelroT84578">
    <property type="protein sequence ID" value="HelroP84578"/>
    <property type="gene ID" value="HelroG84578"/>
</dbReference>
<dbReference type="PANTHER" id="PTHR45632">
    <property type="entry name" value="LD33804P"/>
    <property type="match status" value="1"/>
</dbReference>
<dbReference type="SUPFAM" id="SSF117281">
    <property type="entry name" value="Kelch motif"/>
    <property type="match status" value="1"/>
</dbReference>
<dbReference type="InterPro" id="IPR015915">
    <property type="entry name" value="Kelch-typ_b-propeller"/>
</dbReference>
<dbReference type="OrthoDB" id="1925334at2759"/>
<evidence type="ECO:0000313" key="7">
    <source>
        <dbReference type="Proteomes" id="UP000015101"/>
    </source>
</evidence>
<dbReference type="eggNOG" id="KOG4441">
    <property type="taxonomic scope" value="Eukaryota"/>
</dbReference>
<dbReference type="AlphaFoldDB" id="T1G5K5"/>
<evidence type="ECO:0000256" key="2">
    <source>
        <dbReference type="ARBA" id="ARBA00022737"/>
    </source>
</evidence>
<dbReference type="Pfam" id="PF07707">
    <property type="entry name" value="BACK"/>
    <property type="match status" value="1"/>
</dbReference>
<dbReference type="GeneID" id="20216352"/>
<evidence type="ECO:0000256" key="1">
    <source>
        <dbReference type="ARBA" id="ARBA00022441"/>
    </source>
</evidence>
<dbReference type="Pfam" id="PF24681">
    <property type="entry name" value="Kelch_KLHDC2_KLHL20_DRC7"/>
    <property type="match status" value="1"/>
</dbReference>
<dbReference type="Gene3D" id="2.120.10.80">
    <property type="entry name" value="Kelch-type beta propeller"/>
    <property type="match status" value="1"/>
</dbReference>
<keyword evidence="1" id="KW-0880">Kelch repeat</keyword>
<evidence type="ECO:0000256" key="3">
    <source>
        <dbReference type="SAM" id="Phobius"/>
    </source>
</evidence>
<dbReference type="SMART" id="SM00612">
    <property type="entry name" value="Kelch"/>
    <property type="match status" value="4"/>
</dbReference>
<dbReference type="STRING" id="6412.T1G5K5"/>
<accession>T1G5K5</accession>
<dbReference type="OMA" id="NEWTFVN"/>
<dbReference type="InterPro" id="IPR000210">
    <property type="entry name" value="BTB/POZ_dom"/>
</dbReference>
<dbReference type="KEGG" id="hro:HELRODRAFT_84578"/>
<dbReference type="EMBL" id="AMQM01005891">
    <property type="status" value="NOT_ANNOTATED_CDS"/>
    <property type="molecule type" value="Genomic_DNA"/>
</dbReference>
<dbReference type="EMBL" id="KB097144">
    <property type="protein sequence ID" value="ESN98498.1"/>
    <property type="molecule type" value="Genomic_DNA"/>
</dbReference>
<reference evidence="6" key="3">
    <citation type="submission" date="2015-06" db="UniProtKB">
        <authorList>
            <consortium name="EnsemblMetazoa"/>
        </authorList>
    </citation>
    <scope>IDENTIFICATION</scope>
</reference>
<keyword evidence="2" id="KW-0677">Repeat</keyword>